<comment type="caution">
    <text evidence="1">The sequence shown here is derived from an EMBL/GenBank/DDBJ whole genome shotgun (WGS) entry which is preliminary data.</text>
</comment>
<proteinExistence type="predicted"/>
<protein>
    <submittedName>
        <fullName evidence="1">NC domain-containing-related-like protein</fullName>
    </submittedName>
</protein>
<accession>A0ACC1YKI1</accession>
<gene>
    <name evidence="1" type="ORF">OWV82_007200</name>
</gene>
<dbReference type="Proteomes" id="UP001164539">
    <property type="component" value="Chromosome 3"/>
</dbReference>
<keyword evidence="2" id="KW-1185">Reference proteome</keyword>
<evidence type="ECO:0000313" key="1">
    <source>
        <dbReference type="EMBL" id="KAJ4723879.1"/>
    </source>
</evidence>
<evidence type="ECO:0000313" key="2">
    <source>
        <dbReference type="Proteomes" id="UP001164539"/>
    </source>
</evidence>
<reference evidence="1 2" key="1">
    <citation type="journal article" date="2023" name="Science">
        <title>Complex scaffold remodeling in plant triterpene biosynthesis.</title>
        <authorList>
            <person name="De La Pena R."/>
            <person name="Hodgson H."/>
            <person name="Liu J.C."/>
            <person name="Stephenson M.J."/>
            <person name="Martin A.C."/>
            <person name="Owen C."/>
            <person name="Harkess A."/>
            <person name="Leebens-Mack J."/>
            <person name="Jimenez L.E."/>
            <person name="Osbourn A."/>
            <person name="Sattely E.S."/>
        </authorList>
    </citation>
    <scope>NUCLEOTIDE SEQUENCE [LARGE SCALE GENOMIC DNA]</scope>
    <source>
        <strain evidence="2">cv. JPN11</strain>
        <tissue evidence="1">Leaf</tissue>
    </source>
</reference>
<name>A0ACC1YKI1_MELAZ</name>
<dbReference type="EMBL" id="CM051396">
    <property type="protein sequence ID" value="KAJ4723879.1"/>
    <property type="molecule type" value="Genomic_DNA"/>
</dbReference>
<sequence length="161" mass="18303">MEYTWARAWSFMSLDLEIQTDLDLLHFRSSSSATEASTSECQICGNKAFSGGMVQTCLDCFQDGCSLLLYDYESTIVRQFLERYSRHVRSPSKVVKSAYNIKERQRQKPDDYSAFVKNCEHFATFCKTGLAFSVQSLLVRKIFSLGNEISSYTDEAESGTD</sequence>
<organism evidence="1 2">
    <name type="scientific">Melia azedarach</name>
    <name type="common">Chinaberry tree</name>
    <dbReference type="NCBI Taxonomy" id="155640"/>
    <lineage>
        <taxon>Eukaryota</taxon>
        <taxon>Viridiplantae</taxon>
        <taxon>Streptophyta</taxon>
        <taxon>Embryophyta</taxon>
        <taxon>Tracheophyta</taxon>
        <taxon>Spermatophyta</taxon>
        <taxon>Magnoliopsida</taxon>
        <taxon>eudicotyledons</taxon>
        <taxon>Gunneridae</taxon>
        <taxon>Pentapetalae</taxon>
        <taxon>rosids</taxon>
        <taxon>malvids</taxon>
        <taxon>Sapindales</taxon>
        <taxon>Meliaceae</taxon>
        <taxon>Melia</taxon>
    </lineage>
</organism>